<organism evidence="4 5">
    <name type="scientific">Lasallia pustulata</name>
    <dbReference type="NCBI Taxonomy" id="136370"/>
    <lineage>
        <taxon>Eukaryota</taxon>
        <taxon>Fungi</taxon>
        <taxon>Dikarya</taxon>
        <taxon>Ascomycota</taxon>
        <taxon>Pezizomycotina</taxon>
        <taxon>Lecanoromycetes</taxon>
        <taxon>OSLEUM clade</taxon>
        <taxon>Umbilicariomycetidae</taxon>
        <taxon>Umbilicariales</taxon>
        <taxon>Umbilicariaceae</taxon>
        <taxon>Lasallia</taxon>
    </lineage>
</organism>
<dbReference type="Pfam" id="PF00620">
    <property type="entry name" value="RhoGAP"/>
    <property type="match status" value="1"/>
</dbReference>
<feature type="compositionally biased region" description="Polar residues" evidence="2">
    <location>
        <begin position="15"/>
        <end position="34"/>
    </location>
</feature>
<evidence type="ECO:0000313" key="4">
    <source>
        <dbReference type="EMBL" id="SLM33924.1"/>
    </source>
</evidence>
<feature type="compositionally biased region" description="Polar residues" evidence="2">
    <location>
        <begin position="663"/>
        <end position="675"/>
    </location>
</feature>
<dbReference type="GO" id="GO:0007165">
    <property type="term" value="P:signal transduction"/>
    <property type="evidence" value="ECO:0007669"/>
    <property type="project" value="InterPro"/>
</dbReference>
<reference evidence="5" key="1">
    <citation type="submission" date="2017-03" db="EMBL/GenBank/DDBJ databases">
        <authorList>
            <person name="Sharma R."/>
            <person name="Thines M."/>
        </authorList>
    </citation>
    <scope>NUCLEOTIDE SEQUENCE [LARGE SCALE GENOMIC DNA]</scope>
</reference>
<sequence>MLPTHDQSCTKERTGSTSNIATSNERYQNMSKTASLALAVADPTSTADQPPATYSPTSPRTSTSLSSSPASPTDEFFKFHNLSSDTANSMGRLKLRKMGSKTLENRPPSPAFTSLPPHPTSPTAIPSRGRGLSRPFFSNSKAAKSSSRIMPTEATVRQVSEDGHPENENPVYTMGKSQASTQELTNFSNDEASDDSPNGTTKGEYTVSGRPGGTPTGSDSTVVGTLPGDLTTKRSRTRFGFLNRTHSTHLDKGESARKAKAKLEITDAQIGRQNYPREITQDRSSPFDDTRAPRTAPLQRERDPGYQSMMDSAARNRSADRRPSPQRYQIRPLPARSGNPSERLTVSSSTVFRDDASSISFSKTLKNTSSKAADGLGKAGKFFVKIGRSGSSNSRDPAEDAVYVLQVIRLPLVEQTRRTRIAKTLEDSKDKTEFWMPALPWRCIDFLNYRGCEEEGLYRIAGSAPRIKEWERRFDIEIDINLFDEPELYDINIIGSMFKTWLRNLPNEIFPKEIQARIARECPGAVEVPQMFKDELSMLPPWNYYLLFATTCHLSLLHAHVEKNRMNFQNLCICFQPCLKIDSFCFRFLVCHWKDCFQGCWTEDEALDEEKRVLDGLATRGGGSSGGSTAVAEESSISSFEGSKPALSGRARERQKPPPLTIISASGESLASPSRNGDGHSRNGSRPPELAPVEPMSPIGL</sequence>
<dbReference type="EMBL" id="FWEW01000166">
    <property type="protein sequence ID" value="SLM33924.1"/>
    <property type="molecule type" value="Genomic_DNA"/>
</dbReference>
<feature type="region of interest" description="Disordered" evidence="2">
    <location>
        <begin position="264"/>
        <end position="349"/>
    </location>
</feature>
<feature type="domain" description="Rho-GAP" evidence="3">
    <location>
        <begin position="423"/>
        <end position="614"/>
    </location>
</feature>
<feature type="region of interest" description="Disordered" evidence="2">
    <location>
        <begin position="1"/>
        <end position="72"/>
    </location>
</feature>
<dbReference type="SUPFAM" id="SSF48350">
    <property type="entry name" value="GTPase activation domain, GAP"/>
    <property type="match status" value="1"/>
</dbReference>
<dbReference type="PANTHER" id="PTHR23176">
    <property type="entry name" value="RHO/RAC/CDC GTPASE-ACTIVATING PROTEIN"/>
    <property type="match status" value="1"/>
</dbReference>
<keyword evidence="5" id="KW-1185">Reference proteome</keyword>
<feature type="region of interest" description="Disordered" evidence="2">
    <location>
        <begin position="101"/>
        <end position="173"/>
    </location>
</feature>
<dbReference type="GO" id="GO:0005938">
    <property type="term" value="C:cell cortex"/>
    <property type="evidence" value="ECO:0007669"/>
    <property type="project" value="UniProtKB-ARBA"/>
</dbReference>
<dbReference type="Gene3D" id="1.10.555.10">
    <property type="entry name" value="Rho GTPase activation protein"/>
    <property type="match status" value="1"/>
</dbReference>
<dbReference type="PANTHER" id="PTHR23176:SF125">
    <property type="entry name" value="GTPASE ACTIVATOR (BEM2), PUTATIVE (AFU_ORTHOLOGUE AFUA_7G04450)-RELATED"/>
    <property type="match status" value="1"/>
</dbReference>
<feature type="compositionally biased region" description="Low complexity" evidence="2">
    <location>
        <begin position="136"/>
        <end position="147"/>
    </location>
</feature>
<dbReference type="GO" id="GO:0005096">
    <property type="term" value="F:GTPase activator activity"/>
    <property type="evidence" value="ECO:0007669"/>
    <property type="project" value="UniProtKB-KW"/>
</dbReference>
<evidence type="ECO:0000313" key="5">
    <source>
        <dbReference type="Proteomes" id="UP000192927"/>
    </source>
</evidence>
<feature type="compositionally biased region" description="Polar residues" evidence="2">
    <location>
        <begin position="338"/>
        <end position="349"/>
    </location>
</feature>
<feature type="compositionally biased region" description="Low complexity" evidence="2">
    <location>
        <begin position="50"/>
        <end position="72"/>
    </location>
</feature>
<accession>A0A1W5CSQ5</accession>
<feature type="region of interest" description="Disordered" evidence="2">
    <location>
        <begin position="618"/>
        <end position="701"/>
    </location>
</feature>
<dbReference type="SMART" id="SM00324">
    <property type="entry name" value="RhoGAP"/>
    <property type="match status" value="1"/>
</dbReference>
<protein>
    <submittedName>
        <fullName evidence="4">Rho GTPase-activating protein domain</fullName>
    </submittedName>
</protein>
<dbReference type="InterPro" id="IPR000198">
    <property type="entry name" value="RhoGAP_dom"/>
</dbReference>
<feature type="region of interest" description="Disordered" evidence="2">
    <location>
        <begin position="187"/>
        <end position="235"/>
    </location>
</feature>
<name>A0A1W5CSQ5_9LECA</name>
<feature type="compositionally biased region" description="Polar residues" evidence="2">
    <location>
        <begin position="187"/>
        <end position="203"/>
    </location>
</feature>
<evidence type="ECO:0000256" key="2">
    <source>
        <dbReference type="SAM" id="MobiDB-lite"/>
    </source>
</evidence>
<dbReference type="PROSITE" id="PS50238">
    <property type="entry name" value="RHOGAP"/>
    <property type="match status" value="1"/>
</dbReference>
<dbReference type="InterPro" id="IPR008936">
    <property type="entry name" value="Rho_GTPase_activation_prot"/>
</dbReference>
<feature type="compositionally biased region" description="Basic and acidic residues" evidence="2">
    <location>
        <begin position="279"/>
        <end position="292"/>
    </location>
</feature>
<dbReference type="InterPro" id="IPR050729">
    <property type="entry name" value="Rho-GAP"/>
</dbReference>
<dbReference type="Proteomes" id="UP000192927">
    <property type="component" value="Unassembled WGS sequence"/>
</dbReference>
<proteinExistence type="predicted"/>
<evidence type="ECO:0000256" key="1">
    <source>
        <dbReference type="ARBA" id="ARBA00022468"/>
    </source>
</evidence>
<keyword evidence="1" id="KW-0343">GTPase activation</keyword>
<evidence type="ECO:0000259" key="3">
    <source>
        <dbReference type="PROSITE" id="PS50238"/>
    </source>
</evidence>
<dbReference type="AlphaFoldDB" id="A0A1W5CSQ5"/>